<proteinExistence type="predicted"/>
<dbReference type="PANTHER" id="PTHR43265">
    <property type="entry name" value="ESTERASE ESTD"/>
    <property type="match status" value="1"/>
</dbReference>
<accession>A0ABT2CVQ3</accession>
<dbReference type="Gene3D" id="3.40.50.1820">
    <property type="entry name" value="alpha/beta hydrolase"/>
    <property type="match status" value="1"/>
</dbReference>
<feature type="chain" id="PRO_5047450873" evidence="1">
    <location>
        <begin position="24"/>
        <end position="327"/>
    </location>
</feature>
<evidence type="ECO:0000313" key="4">
    <source>
        <dbReference type="Proteomes" id="UP001204621"/>
    </source>
</evidence>
<dbReference type="RefSeq" id="WP_258811253.1">
    <property type="nucleotide sequence ID" value="NZ_JANUGU010000002.1"/>
</dbReference>
<evidence type="ECO:0000313" key="3">
    <source>
        <dbReference type="EMBL" id="MCS0658064.1"/>
    </source>
</evidence>
<evidence type="ECO:0000256" key="1">
    <source>
        <dbReference type="SAM" id="SignalP"/>
    </source>
</evidence>
<dbReference type="InterPro" id="IPR053145">
    <property type="entry name" value="AB_hydrolase_Est10"/>
</dbReference>
<evidence type="ECO:0000259" key="2">
    <source>
        <dbReference type="Pfam" id="PF12146"/>
    </source>
</evidence>
<organism evidence="3 4">
    <name type="scientific">Massilia terrae</name>
    <dbReference type="NCBI Taxonomy" id="1811224"/>
    <lineage>
        <taxon>Bacteria</taxon>
        <taxon>Pseudomonadati</taxon>
        <taxon>Pseudomonadota</taxon>
        <taxon>Betaproteobacteria</taxon>
        <taxon>Burkholderiales</taxon>
        <taxon>Oxalobacteraceae</taxon>
        <taxon>Telluria group</taxon>
        <taxon>Massilia</taxon>
    </lineage>
</organism>
<dbReference type="InterPro" id="IPR029058">
    <property type="entry name" value="AB_hydrolase_fold"/>
</dbReference>
<comment type="caution">
    <text evidence="3">The sequence shown here is derived from an EMBL/GenBank/DDBJ whole genome shotgun (WGS) entry which is preliminary data.</text>
</comment>
<feature type="signal peptide" evidence="1">
    <location>
        <begin position="1"/>
        <end position="23"/>
    </location>
</feature>
<protein>
    <submittedName>
        <fullName evidence="3">Lysophospholipase</fullName>
    </submittedName>
</protein>
<feature type="domain" description="Serine aminopeptidase S33" evidence="2">
    <location>
        <begin position="83"/>
        <end position="284"/>
    </location>
</feature>
<dbReference type="Proteomes" id="UP001204621">
    <property type="component" value="Unassembled WGS sequence"/>
</dbReference>
<keyword evidence="1" id="KW-0732">Signal</keyword>
<sequence>MKSGFAKWLLGMVLCGLAALASAAEFQEQAVTLDTGTGTLFGSLLLPAMQGKVPVALIIAGSGPTDRNGNNRLIPGSNDSLKMLAQTLAGDGVASLRYDKRGIAASAAAMGKESDLRFDMYVNDAAAWVEKLRADPRFGQIVVIGHSEGSLIGMLAAQKTKPAAYVSLAGAGDSAPVVLRKQLAGKLPPALASENERILTSLEHGQSTDAVPPELARLYHQGVQPYLVSWFRYSPAQTVKSLDMPVLIVQGDTDIQVGVDQAQALKAAKPDATLAIIPGMNHVLKMVAADSKMPLASYGDPTLPLAPQLLTTLKDFLVSAHIIAPAR</sequence>
<dbReference type="EMBL" id="JANUGU010000002">
    <property type="protein sequence ID" value="MCS0658064.1"/>
    <property type="molecule type" value="Genomic_DNA"/>
</dbReference>
<gene>
    <name evidence="3" type="ORF">NX778_08310</name>
</gene>
<keyword evidence="4" id="KW-1185">Reference proteome</keyword>
<dbReference type="PANTHER" id="PTHR43265:SF1">
    <property type="entry name" value="ESTERASE ESTD"/>
    <property type="match status" value="1"/>
</dbReference>
<dbReference type="SUPFAM" id="SSF53474">
    <property type="entry name" value="alpha/beta-Hydrolases"/>
    <property type="match status" value="1"/>
</dbReference>
<dbReference type="Pfam" id="PF12146">
    <property type="entry name" value="Hydrolase_4"/>
    <property type="match status" value="1"/>
</dbReference>
<dbReference type="InterPro" id="IPR022742">
    <property type="entry name" value="Hydrolase_4"/>
</dbReference>
<name>A0ABT2CVQ3_9BURK</name>
<reference evidence="3 4" key="1">
    <citation type="submission" date="2022-08" db="EMBL/GenBank/DDBJ databases">
        <title>Reclassification of Massilia species as members of the genera Telluria, Duganella, Pseudoduganella, Mokoshia gen. nov. and Zemynaea gen. nov. using orthogonal and non-orthogonal genome-based approaches.</title>
        <authorList>
            <person name="Bowman J.P."/>
        </authorList>
    </citation>
    <scope>NUCLEOTIDE SEQUENCE [LARGE SCALE GENOMIC DNA]</scope>
    <source>
        <strain evidence="3 4">JCM 31606</strain>
    </source>
</reference>